<keyword evidence="8" id="KW-1133">Transmembrane helix</keyword>
<evidence type="ECO:0000313" key="10">
    <source>
        <dbReference type="Proteomes" id="UP000261540"/>
    </source>
</evidence>
<evidence type="ECO:0000256" key="7">
    <source>
        <dbReference type="SAM" id="MobiDB-lite"/>
    </source>
</evidence>
<evidence type="ECO:0000256" key="3">
    <source>
        <dbReference type="ARBA" id="ARBA00022553"/>
    </source>
</evidence>
<keyword evidence="4" id="KW-0391">Immunity</keyword>
<keyword evidence="8" id="KW-0472">Membrane</keyword>
<evidence type="ECO:0000313" key="9">
    <source>
        <dbReference type="Ensembl" id="ENSPKIP00000037676.1"/>
    </source>
</evidence>
<proteinExistence type="predicted"/>
<organism evidence="9 10">
    <name type="scientific">Paramormyrops kingsleyae</name>
    <dbReference type="NCBI Taxonomy" id="1676925"/>
    <lineage>
        <taxon>Eukaryota</taxon>
        <taxon>Metazoa</taxon>
        <taxon>Chordata</taxon>
        <taxon>Craniata</taxon>
        <taxon>Vertebrata</taxon>
        <taxon>Euteleostomi</taxon>
        <taxon>Actinopterygii</taxon>
        <taxon>Neopterygii</taxon>
        <taxon>Teleostei</taxon>
        <taxon>Osteoglossocephala</taxon>
        <taxon>Osteoglossomorpha</taxon>
        <taxon>Osteoglossiformes</taxon>
        <taxon>Mormyridae</taxon>
        <taxon>Paramormyrops</taxon>
    </lineage>
</organism>
<protein>
    <submittedName>
        <fullName evidence="9">Fc receptor, IgE, high affinity I, gamma polypeptide like</fullName>
    </submittedName>
</protein>
<evidence type="ECO:0000256" key="2">
    <source>
        <dbReference type="ARBA" id="ARBA00022475"/>
    </source>
</evidence>
<dbReference type="InterPro" id="IPR021663">
    <property type="entry name" value="CD3_zeta/IgE_Fc_rcpt_gamma"/>
</dbReference>
<comment type="subcellular location">
    <subcellularLocation>
        <location evidence="1">Cell membrane</location>
        <topology evidence="1">Single-pass type I membrane protein</topology>
    </subcellularLocation>
</comment>
<keyword evidence="8" id="KW-0812">Transmembrane</keyword>
<dbReference type="GO" id="GO:0019767">
    <property type="term" value="F:IgE receptor activity"/>
    <property type="evidence" value="ECO:0007669"/>
    <property type="project" value="InterPro"/>
</dbReference>
<dbReference type="Ensembl" id="ENSPKIT00000018650.1">
    <property type="protein sequence ID" value="ENSPKIP00000037676.1"/>
    <property type="gene ID" value="ENSPKIG00000015761.1"/>
</dbReference>
<dbReference type="PANTHER" id="PTHR16803">
    <property type="entry name" value="HIGH AFFINITY IMMUNOGLOBULIN EPSILON RECEPTOR GAMMA-SUBUNIT"/>
    <property type="match status" value="1"/>
</dbReference>
<dbReference type="Pfam" id="PF11628">
    <property type="entry name" value="TCR_zetazeta"/>
    <property type="match status" value="1"/>
</dbReference>
<feature type="region of interest" description="Disordered" evidence="7">
    <location>
        <begin position="74"/>
        <end position="111"/>
    </location>
</feature>
<dbReference type="PANTHER" id="PTHR16803:SF0">
    <property type="entry name" value="HIGH AFFINITY IMMUNOGLOBULIN EPSILON RECEPTOR SUBUNIT GAMMA"/>
    <property type="match status" value="1"/>
</dbReference>
<dbReference type="GO" id="GO:0002376">
    <property type="term" value="P:immune system process"/>
    <property type="evidence" value="ECO:0007669"/>
    <property type="project" value="UniProtKB-KW"/>
</dbReference>
<name>A0A3B3T5T6_9TELE</name>
<feature type="transmembrane region" description="Helical" evidence="8">
    <location>
        <begin position="48"/>
        <end position="68"/>
    </location>
</feature>
<evidence type="ECO:0000256" key="1">
    <source>
        <dbReference type="ARBA" id="ARBA00004251"/>
    </source>
</evidence>
<evidence type="ECO:0000256" key="8">
    <source>
        <dbReference type="SAM" id="Phobius"/>
    </source>
</evidence>
<evidence type="ECO:0000256" key="5">
    <source>
        <dbReference type="ARBA" id="ARBA00023157"/>
    </source>
</evidence>
<dbReference type="InterPro" id="IPR042340">
    <property type="entry name" value="FCER1G"/>
</dbReference>
<reference evidence="9" key="1">
    <citation type="submission" date="2025-08" db="UniProtKB">
        <authorList>
            <consortium name="Ensembl"/>
        </authorList>
    </citation>
    <scope>IDENTIFICATION</scope>
</reference>
<dbReference type="GeneTree" id="ENSGT01120000272152"/>
<dbReference type="AlphaFoldDB" id="A0A3B3T5T6"/>
<dbReference type="STRING" id="1676925.ENSPKIP00000037676"/>
<dbReference type="Proteomes" id="UP000261540">
    <property type="component" value="Unplaced"/>
</dbReference>
<keyword evidence="2" id="KW-1003">Cell membrane</keyword>
<keyword evidence="5" id="KW-1015">Disulfide bond</keyword>
<evidence type="ECO:0000256" key="6">
    <source>
        <dbReference type="ARBA" id="ARBA00023170"/>
    </source>
</evidence>
<keyword evidence="3" id="KW-0597">Phosphoprotein</keyword>
<evidence type="ECO:0000256" key="4">
    <source>
        <dbReference type="ARBA" id="ARBA00022859"/>
    </source>
</evidence>
<keyword evidence="6" id="KW-0675">Receptor</keyword>
<accession>A0A3B3T5T6</accession>
<dbReference type="GO" id="GO:0032998">
    <property type="term" value="C:Fc-epsilon receptor I complex"/>
    <property type="evidence" value="ECO:0007669"/>
    <property type="project" value="InterPro"/>
</dbReference>
<reference evidence="9" key="2">
    <citation type="submission" date="2025-09" db="UniProtKB">
        <authorList>
            <consortium name="Ensembl"/>
        </authorList>
    </citation>
    <scope>IDENTIFICATION</scope>
</reference>
<keyword evidence="10" id="KW-1185">Reference proteome</keyword>
<sequence>MIPHLGKCTNTVFVMKAAMFMMDSERRISVSGINSSLSRCAGAQAEPAICYVLDGILFVYGIVLTVLYCRLKISGPSQGSGEGKKKPEEGLYAGLSPHAQDTYETINPHKK</sequence>